<feature type="domain" description="Mce/MlaD" evidence="8">
    <location>
        <begin position="639"/>
        <end position="726"/>
    </location>
</feature>
<dbReference type="InterPro" id="IPR003399">
    <property type="entry name" value="Mce/MlaD"/>
</dbReference>
<feature type="domain" description="Mce/MlaD" evidence="8">
    <location>
        <begin position="397"/>
        <end position="463"/>
    </location>
</feature>
<feature type="domain" description="Mce/MlaD" evidence="8">
    <location>
        <begin position="48"/>
        <end position="139"/>
    </location>
</feature>
<evidence type="ECO:0000256" key="3">
    <source>
        <dbReference type="ARBA" id="ARBA00022519"/>
    </source>
</evidence>
<evidence type="ECO:0000256" key="5">
    <source>
        <dbReference type="ARBA" id="ARBA00022989"/>
    </source>
</evidence>
<keyword evidence="6 7" id="KW-0472">Membrane</keyword>
<dbReference type="PANTHER" id="PTHR30462:SF0">
    <property type="entry name" value="INTERMEMBRANE TRANSPORT PROTEIN YEBT"/>
    <property type="match status" value="1"/>
</dbReference>
<dbReference type="GO" id="GO:0005886">
    <property type="term" value="C:plasma membrane"/>
    <property type="evidence" value="ECO:0007669"/>
    <property type="project" value="UniProtKB-SubCell"/>
</dbReference>
<keyword evidence="4 7" id="KW-0812">Transmembrane</keyword>
<evidence type="ECO:0000259" key="8">
    <source>
        <dbReference type="Pfam" id="PF02470"/>
    </source>
</evidence>
<dbReference type="STRING" id="688.A6E04_08215"/>
<protein>
    <submittedName>
        <fullName evidence="9">Paraquat-inducible protein B</fullName>
    </submittedName>
</protein>
<evidence type="ECO:0000313" key="10">
    <source>
        <dbReference type="Proteomes" id="UP000093523"/>
    </source>
</evidence>
<keyword evidence="3" id="KW-0997">Cell inner membrane</keyword>
<evidence type="ECO:0000256" key="6">
    <source>
        <dbReference type="ARBA" id="ARBA00023136"/>
    </source>
</evidence>
<evidence type="ECO:0000313" key="9">
    <source>
        <dbReference type="EMBL" id="OCH21836.1"/>
    </source>
</evidence>
<dbReference type="InterPro" id="IPR051800">
    <property type="entry name" value="PqiA-PqiB_transport"/>
</dbReference>
<keyword evidence="5 7" id="KW-1133">Transmembrane helix</keyword>
<feature type="domain" description="Mce/MlaD" evidence="8">
    <location>
        <begin position="282"/>
        <end position="349"/>
    </location>
</feature>
<dbReference type="AlphaFoldDB" id="A0A1B9P0E9"/>
<organism evidence="9 10">
    <name type="scientific">Aliivibrio logei</name>
    <name type="common">Vibrio logei</name>
    <dbReference type="NCBI Taxonomy" id="688"/>
    <lineage>
        <taxon>Bacteria</taxon>
        <taxon>Pseudomonadati</taxon>
        <taxon>Pseudomonadota</taxon>
        <taxon>Gammaproteobacteria</taxon>
        <taxon>Vibrionales</taxon>
        <taxon>Vibrionaceae</taxon>
        <taxon>Aliivibrio</taxon>
    </lineage>
</organism>
<keyword evidence="2" id="KW-1003">Cell membrane</keyword>
<comment type="subcellular location">
    <subcellularLocation>
        <location evidence="1">Cell inner membrane</location>
    </subcellularLocation>
</comment>
<dbReference type="OrthoDB" id="9806984at2"/>
<reference evidence="9 10" key="1">
    <citation type="submission" date="2016-06" db="EMBL/GenBank/DDBJ databases">
        <authorList>
            <person name="Kjaerup R.B."/>
            <person name="Dalgaard T.S."/>
            <person name="Juul-Madsen H.R."/>
        </authorList>
    </citation>
    <scope>NUCLEOTIDE SEQUENCE [LARGE SCALE GENOMIC DNA]</scope>
    <source>
        <strain evidence="9 10">1S159</strain>
    </source>
</reference>
<gene>
    <name evidence="9" type="ORF">A6E04_08215</name>
</gene>
<feature type="domain" description="Mce/MlaD" evidence="8">
    <location>
        <begin position="163"/>
        <end position="222"/>
    </location>
</feature>
<dbReference type="EMBL" id="MAJU01000008">
    <property type="protein sequence ID" value="OCH21836.1"/>
    <property type="molecule type" value="Genomic_DNA"/>
</dbReference>
<evidence type="ECO:0000256" key="4">
    <source>
        <dbReference type="ARBA" id="ARBA00022692"/>
    </source>
</evidence>
<evidence type="ECO:0000256" key="7">
    <source>
        <dbReference type="SAM" id="Phobius"/>
    </source>
</evidence>
<sequence length="880" mass="95701">MNAPKNVDSSIEQVNIKTERGISPLWILPLLALCLGGWLVYSAFVEAGQRIQIYFDDAQGLTAGRTTIRYQGLEVGMVKNITLSKDLSNIYVDADIYPEASELLKDNTQFWLVKPQASLTGISGLDALVSGNYIAILPGSGEAKTQFNALANSPVIQPNSTGLNITLRSSDLGSISVGSKIYYKKIPIGEVYNFKLDEKTDKIKIKALIDEEYAHLITSKSRFWNASGIGASIGFDGVDVQFESLSALIGGAIAVDSPDDGKAIDNGEEFRLYSNIKTAGRGISIKITLPDNNQISPNGSSIMYRGLEIGQINSLKLSDDKKDIIASATVEPAFADYLNDGSRFVLEEAKVGLSGVENIGNLVRGNFLTLVPGEGDKSRTFSAIRKPELIKQDAKAITFSLYADRSFGLTADTKILYKGIKVGSITHVALVGDRVKFEAMIFEQYKRLIKSHNKFFVSGSVSAELTDSGLSIDVPPAQELISGSISFTSEGKGYKQKNYTLFKNSSLAELAQFKTEKSTELTLFSAELPPITKNSPILYRNLVVGKVTDFSLGNDGVNIKVNIEKQYAHLIHSDTVFWNYSGVNVEASLSGVNIQAAPLLSMIRGGIGFDNIQGVENKLGQKWKLYSTLSEAQAFGKIIAFTAKDSSSISKGTLIKYQGVTVGEISKVTPNFKQSNVYIQARIFPEYVNQIAIPGSHFWVVKPTISLTKTENLDTLLGSYIQVTPGKGKGKVQTQFSLTDQPQAAALINYTLESSTRGSVKVGTPLLFREIEVGEVVDVRLGDLSDRIIITIGVQPNYAYLIRENSVFWNVSGVNMSIGISGAKVRAGTVDSILRGGIAFSTPDDESLAPQAKENKSYLLYKTSEDDWPLWNAAIPNPNK</sequence>
<name>A0A1B9P0E9_ALILO</name>
<proteinExistence type="predicted"/>
<feature type="transmembrane region" description="Helical" evidence="7">
    <location>
        <begin position="25"/>
        <end position="44"/>
    </location>
</feature>
<feature type="domain" description="Mce/MlaD" evidence="8">
    <location>
        <begin position="750"/>
        <end position="807"/>
    </location>
</feature>
<accession>A0A1B9P0E9</accession>
<evidence type="ECO:0000256" key="2">
    <source>
        <dbReference type="ARBA" id="ARBA00022475"/>
    </source>
</evidence>
<dbReference type="Proteomes" id="UP000093523">
    <property type="component" value="Unassembled WGS sequence"/>
</dbReference>
<evidence type="ECO:0000256" key="1">
    <source>
        <dbReference type="ARBA" id="ARBA00004533"/>
    </source>
</evidence>
<comment type="caution">
    <text evidence="9">The sequence shown here is derived from an EMBL/GenBank/DDBJ whole genome shotgun (WGS) entry which is preliminary data.</text>
</comment>
<dbReference type="RefSeq" id="WP_023603228.1">
    <property type="nucleotide sequence ID" value="NZ_CAWMPN010000008.1"/>
</dbReference>
<feature type="domain" description="Mce/MlaD" evidence="8">
    <location>
        <begin position="521"/>
        <end position="579"/>
    </location>
</feature>
<dbReference type="PANTHER" id="PTHR30462">
    <property type="entry name" value="INTERMEMBRANE TRANSPORT PROTEIN PQIB-RELATED"/>
    <property type="match status" value="1"/>
</dbReference>
<dbReference type="Pfam" id="PF02470">
    <property type="entry name" value="MlaD"/>
    <property type="match status" value="7"/>
</dbReference>